<evidence type="ECO:0000259" key="16">
    <source>
        <dbReference type="PROSITE" id="PS50885"/>
    </source>
</evidence>
<evidence type="ECO:0000256" key="13">
    <source>
        <dbReference type="ARBA" id="ARBA00023136"/>
    </source>
</evidence>
<evidence type="ECO:0000256" key="6">
    <source>
        <dbReference type="ARBA" id="ARBA00022679"/>
    </source>
</evidence>
<keyword evidence="4" id="KW-1003">Cell membrane</keyword>
<dbReference type="InterPro" id="IPR003660">
    <property type="entry name" value="HAMP_dom"/>
</dbReference>
<evidence type="ECO:0000256" key="5">
    <source>
        <dbReference type="ARBA" id="ARBA00022553"/>
    </source>
</evidence>
<dbReference type="PROSITE" id="PS50885">
    <property type="entry name" value="HAMP"/>
    <property type="match status" value="1"/>
</dbReference>
<evidence type="ECO:0000259" key="15">
    <source>
        <dbReference type="PROSITE" id="PS50109"/>
    </source>
</evidence>
<evidence type="ECO:0000256" key="8">
    <source>
        <dbReference type="ARBA" id="ARBA00022741"/>
    </source>
</evidence>
<dbReference type="PANTHER" id="PTHR45528">
    <property type="entry name" value="SENSOR HISTIDINE KINASE CPXA"/>
    <property type="match status" value="1"/>
</dbReference>
<dbReference type="SMART" id="SM00387">
    <property type="entry name" value="HATPase_c"/>
    <property type="match status" value="1"/>
</dbReference>
<comment type="catalytic activity">
    <reaction evidence="1">
        <text>ATP + protein L-histidine = ADP + protein N-phospho-L-histidine.</text>
        <dbReference type="EC" id="2.7.13.3"/>
    </reaction>
</comment>
<keyword evidence="8" id="KW-0547">Nucleotide-binding</keyword>
<protein>
    <recommendedName>
        <fullName evidence="3">histidine kinase</fullName>
        <ecNumber evidence="3">2.7.13.3</ecNumber>
    </recommendedName>
</protein>
<evidence type="ECO:0000256" key="11">
    <source>
        <dbReference type="ARBA" id="ARBA00022989"/>
    </source>
</evidence>
<comment type="subcellular location">
    <subcellularLocation>
        <location evidence="2">Cell membrane</location>
        <topology evidence="2">Multi-pass membrane protein</topology>
    </subcellularLocation>
</comment>
<keyword evidence="5" id="KW-0597">Phosphoprotein</keyword>
<evidence type="ECO:0000256" key="10">
    <source>
        <dbReference type="ARBA" id="ARBA00022840"/>
    </source>
</evidence>
<evidence type="ECO:0000313" key="17">
    <source>
        <dbReference type="EMBL" id="GAA6166469.1"/>
    </source>
</evidence>
<feature type="domain" description="HAMP" evidence="16">
    <location>
        <begin position="203"/>
        <end position="259"/>
    </location>
</feature>
<evidence type="ECO:0000256" key="2">
    <source>
        <dbReference type="ARBA" id="ARBA00004651"/>
    </source>
</evidence>
<organism evidence="17 18">
    <name type="scientific">Sessilibacter corallicola</name>
    <dbReference type="NCBI Taxonomy" id="2904075"/>
    <lineage>
        <taxon>Bacteria</taxon>
        <taxon>Pseudomonadati</taxon>
        <taxon>Pseudomonadota</taxon>
        <taxon>Gammaproteobacteria</taxon>
        <taxon>Cellvibrionales</taxon>
        <taxon>Cellvibrionaceae</taxon>
        <taxon>Sessilibacter</taxon>
    </lineage>
</organism>
<reference evidence="17 18" key="1">
    <citation type="submission" date="2024-04" db="EMBL/GenBank/DDBJ databases">
        <title>Draft genome sequence of Sessilibacter corallicola NBRC 116591.</title>
        <authorList>
            <person name="Miyakawa T."/>
            <person name="Kusuya Y."/>
            <person name="Miura T."/>
        </authorList>
    </citation>
    <scope>NUCLEOTIDE SEQUENCE [LARGE SCALE GENOMIC DNA]</scope>
    <source>
        <strain evidence="17 18">KU-00831-HH</strain>
    </source>
</reference>
<dbReference type="SUPFAM" id="SSF47384">
    <property type="entry name" value="Homodimeric domain of signal transducing histidine kinase"/>
    <property type="match status" value="1"/>
</dbReference>
<dbReference type="InterPro" id="IPR003661">
    <property type="entry name" value="HisK_dim/P_dom"/>
</dbReference>
<feature type="domain" description="Histidine kinase" evidence="15">
    <location>
        <begin position="274"/>
        <end position="493"/>
    </location>
</feature>
<dbReference type="Gene3D" id="1.10.287.130">
    <property type="match status" value="1"/>
</dbReference>
<dbReference type="PRINTS" id="PR00344">
    <property type="entry name" value="BCTRLSENSOR"/>
</dbReference>
<feature type="transmembrane region" description="Helical" evidence="14">
    <location>
        <begin position="178"/>
        <end position="202"/>
    </location>
</feature>
<dbReference type="Pfam" id="PF02518">
    <property type="entry name" value="HATPase_c"/>
    <property type="match status" value="1"/>
</dbReference>
<dbReference type="InterPro" id="IPR036097">
    <property type="entry name" value="HisK_dim/P_sf"/>
</dbReference>
<keyword evidence="11 14" id="KW-1133">Transmembrane helix</keyword>
<dbReference type="InterPro" id="IPR004358">
    <property type="entry name" value="Sig_transdc_His_kin-like_C"/>
</dbReference>
<evidence type="ECO:0000313" key="18">
    <source>
        <dbReference type="Proteomes" id="UP001465153"/>
    </source>
</evidence>
<dbReference type="PANTHER" id="PTHR45528:SF1">
    <property type="entry name" value="SENSOR HISTIDINE KINASE CPXA"/>
    <property type="match status" value="1"/>
</dbReference>
<keyword evidence="6" id="KW-0808">Transferase</keyword>
<keyword evidence="9" id="KW-0418">Kinase</keyword>
<evidence type="ECO:0000256" key="4">
    <source>
        <dbReference type="ARBA" id="ARBA00022475"/>
    </source>
</evidence>
<dbReference type="GO" id="GO:0005524">
    <property type="term" value="F:ATP binding"/>
    <property type="evidence" value="ECO:0007669"/>
    <property type="project" value="UniProtKB-KW"/>
</dbReference>
<dbReference type="EMBL" id="BAABWN010000001">
    <property type="protein sequence ID" value="GAA6166469.1"/>
    <property type="molecule type" value="Genomic_DNA"/>
</dbReference>
<evidence type="ECO:0000256" key="12">
    <source>
        <dbReference type="ARBA" id="ARBA00023012"/>
    </source>
</evidence>
<evidence type="ECO:0000256" key="1">
    <source>
        <dbReference type="ARBA" id="ARBA00000085"/>
    </source>
</evidence>
<keyword evidence="18" id="KW-1185">Reference proteome</keyword>
<dbReference type="PROSITE" id="PS50109">
    <property type="entry name" value="HIS_KIN"/>
    <property type="match status" value="1"/>
</dbReference>
<proteinExistence type="predicted"/>
<gene>
    <name evidence="17" type="ORF">NBRC116591_02790</name>
</gene>
<dbReference type="Gene3D" id="6.10.340.10">
    <property type="match status" value="1"/>
</dbReference>
<dbReference type="InterPro" id="IPR003594">
    <property type="entry name" value="HATPase_dom"/>
</dbReference>
<dbReference type="SMART" id="SM00388">
    <property type="entry name" value="HisKA"/>
    <property type="match status" value="1"/>
</dbReference>
<feature type="transmembrane region" description="Helical" evidence="14">
    <location>
        <begin position="12"/>
        <end position="32"/>
    </location>
</feature>
<evidence type="ECO:0000256" key="3">
    <source>
        <dbReference type="ARBA" id="ARBA00012438"/>
    </source>
</evidence>
<dbReference type="Gene3D" id="3.30.565.10">
    <property type="entry name" value="Histidine kinase-like ATPase, C-terminal domain"/>
    <property type="match status" value="1"/>
</dbReference>
<accession>A0ABQ0A499</accession>
<keyword evidence="7 14" id="KW-0812">Transmembrane</keyword>
<dbReference type="InterPro" id="IPR036890">
    <property type="entry name" value="HATPase_C_sf"/>
</dbReference>
<dbReference type="InterPro" id="IPR050398">
    <property type="entry name" value="HssS/ArlS-like"/>
</dbReference>
<dbReference type="Pfam" id="PF00512">
    <property type="entry name" value="HisKA"/>
    <property type="match status" value="1"/>
</dbReference>
<dbReference type="CDD" id="cd00082">
    <property type="entry name" value="HisKA"/>
    <property type="match status" value="1"/>
</dbReference>
<evidence type="ECO:0000256" key="7">
    <source>
        <dbReference type="ARBA" id="ARBA00022692"/>
    </source>
</evidence>
<name>A0ABQ0A499_9GAMM</name>
<dbReference type="InterPro" id="IPR005467">
    <property type="entry name" value="His_kinase_dom"/>
</dbReference>
<sequence>MFSKLPLYGKLTAMLIIFTLFTTAAVITLTLWSNSQYHAEVTQLLNRQLANYIIDHQEPLFDEDGNVHTYSLESTAMHTMMINPLVEVYLLNPQGKILGHALHSDDVILENVDLQPVFSSLRGNQGGPIYGDDPRTPGERSIFSTAPVTIDGELKGYLYVVLSSQSFDSIAEQLTTSYILKVSLGAMAALILVMFISLYIGFKRITKPLKKLTDQTRTFFVQEKQALTKTGTTILPRDELSALEASFDVMQDRIKDQFREMQQSEHLRRELISNISHDLRTPLASIQGYIETVILKLDRLNNEQKKDYLKIALRHSERLGKLIAALFELSKLESRSMSIDKTPFSIAELIHDIVQEFELHASKKGIRFNLNQQVANMMVMGDLSLIERVFQNLIDNALRHTPSGGEININLSEKGHSIMVSIQDSGIGIAKDELPYIFDRYYKSSNSASKPQAGTGLGLAIVKRILELHNSTINVISEPNKGACFTFPLPLVSNY</sequence>
<dbReference type="CDD" id="cd00075">
    <property type="entry name" value="HATPase"/>
    <property type="match status" value="1"/>
</dbReference>
<comment type="caution">
    <text evidence="17">The sequence shown here is derived from an EMBL/GenBank/DDBJ whole genome shotgun (WGS) entry which is preliminary data.</text>
</comment>
<dbReference type="RefSeq" id="WP_233086502.1">
    <property type="nucleotide sequence ID" value="NZ_BAABWN010000001.1"/>
</dbReference>
<dbReference type="EC" id="2.7.13.3" evidence="3"/>
<dbReference type="Proteomes" id="UP001465153">
    <property type="component" value="Unassembled WGS sequence"/>
</dbReference>
<evidence type="ECO:0000256" key="14">
    <source>
        <dbReference type="SAM" id="Phobius"/>
    </source>
</evidence>
<keyword evidence="13 14" id="KW-0472">Membrane</keyword>
<keyword evidence="10 17" id="KW-0067">ATP-binding</keyword>
<evidence type="ECO:0000256" key="9">
    <source>
        <dbReference type="ARBA" id="ARBA00022777"/>
    </source>
</evidence>
<dbReference type="SUPFAM" id="SSF55874">
    <property type="entry name" value="ATPase domain of HSP90 chaperone/DNA topoisomerase II/histidine kinase"/>
    <property type="match status" value="1"/>
</dbReference>
<keyword evidence="12" id="KW-0902">Two-component regulatory system</keyword>